<evidence type="ECO:0000313" key="3">
    <source>
        <dbReference type="Proteomes" id="UP000188243"/>
    </source>
</evidence>
<evidence type="ECO:0000313" key="2">
    <source>
        <dbReference type="EMBL" id="AQQ00222.1"/>
    </source>
</evidence>
<dbReference type="AlphaFoldDB" id="A0A1Q2GYM0"/>
<dbReference type="STRING" id="247523.B0W48_10695"/>
<organism evidence="2 3">
    <name type="scientific">Pseudoalteromonas aliena</name>
    <dbReference type="NCBI Taxonomy" id="247523"/>
    <lineage>
        <taxon>Bacteria</taxon>
        <taxon>Pseudomonadati</taxon>
        <taxon>Pseudomonadota</taxon>
        <taxon>Gammaproteobacteria</taxon>
        <taxon>Alteromonadales</taxon>
        <taxon>Pseudoalteromonadaceae</taxon>
        <taxon>Pseudoalteromonas</taxon>
    </lineage>
</organism>
<dbReference type="InterPro" id="IPR002575">
    <property type="entry name" value="Aminoglycoside_PTrfase"/>
</dbReference>
<accession>A0A1Q2GYM0</accession>
<protein>
    <submittedName>
        <fullName evidence="2">Phosphotransferase</fullName>
    </submittedName>
</protein>
<proteinExistence type="predicted"/>
<dbReference type="RefSeq" id="WP_077536927.1">
    <property type="nucleotide sequence ID" value="NZ_CANLYY010000031.1"/>
</dbReference>
<dbReference type="InterPro" id="IPR011009">
    <property type="entry name" value="Kinase-like_dom_sf"/>
</dbReference>
<reference evidence="2 3" key="1">
    <citation type="submission" date="2017-02" db="EMBL/GenBank/DDBJ databases">
        <title>Complete genome sequence of the cold-active Pseudoalteromonas aliena strain EH1 isolated from Arctic seawater.</title>
        <authorList>
            <person name="Kim E."/>
            <person name="Heo E."/>
            <person name="Kim H."/>
            <person name="Kim D."/>
        </authorList>
    </citation>
    <scope>NUCLEOTIDE SEQUENCE [LARGE SCALE GENOMIC DNA]</scope>
    <source>
        <strain evidence="2 3">EH1</strain>
    </source>
</reference>
<gene>
    <name evidence="2" type="ORF">B0W48_10695</name>
</gene>
<dbReference type="Pfam" id="PF01636">
    <property type="entry name" value="APH"/>
    <property type="match status" value="1"/>
</dbReference>
<dbReference type="Proteomes" id="UP000188243">
    <property type="component" value="Chromosome"/>
</dbReference>
<evidence type="ECO:0000259" key="1">
    <source>
        <dbReference type="Pfam" id="PF01636"/>
    </source>
</evidence>
<dbReference type="KEGG" id="paln:B0W48_10695"/>
<dbReference type="Gene3D" id="3.30.200.20">
    <property type="entry name" value="Phosphorylase Kinase, domain 1"/>
    <property type="match status" value="1"/>
</dbReference>
<sequence length="337" mass="39307">MTRFKNLQQFINTHFNTQVATLTAITADASFRRYYRLNYANERFIVMDSDPQKVNNTPYILLNNVFTEHGFLLPHIIASDETQGFFILSDLGCTHLADMLDDVNRVTYYQQLITLSAQWAKTPVSPYMQAYNKDFITFELDIFKQWLVNDFIDLESTLESNTQLQTMWQASCKLLTEVMLVQPTVTMHRDYHSRNIMNSDGQWAIIDYQDTVRGPLCYDLVSLLRDCYFKLPKDELTTLLEFGYGEFTRQNLVANTSFNEFKYWFDLTGLQRHLKAAGIFCRLYLRDGKAGYLDNILPTLDYIIEVAANYPELKALSDWTKNSIVPKVIEKLAKERK</sequence>
<feature type="domain" description="Aminoglycoside phosphotransferase" evidence="1">
    <location>
        <begin position="21"/>
        <end position="241"/>
    </location>
</feature>
<dbReference type="SUPFAM" id="SSF56112">
    <property type="entry name" value="Protein kinase-like (PK-like)"/>
    <property type="match status" value="1"/>
</dbReference>
<dbReference type="GO" id="GO:0016740">
    <property type="term" value="F:transferase activity"/>
    <property type="evidence" value="ECO:0007669"/>
    <property type="project" value="UniProtKB-KW"/>
</dbReference>
<keyword evidence="2" id="KW-0808">Transferase</keyword>
<dbReference type="EMBL" id="CP019628">
    <property type="protein sequence ID" value="AQQ00222.1"/>
    <property type="molecule type" value="Genomic_DNA"/>
</dbReference>
<name>A0A1Q2GYM0_9GAMM</name>
<dbReference type="Gene3D" id="3.90.1200.10">
    <property type="match status" value="1"/>
</dbReference>